<feature type="domain" description="LicD/FKTN/FKRP nucleotidyltransferase" evidence="1">
    <location>
        <begin position="44"/>
        <end position="277"/>
    </location>
</feature>
<gene>
    <name evidence="2" type="ORF">INP52_08055</name>
</gene>
<dbReference type="Proteomes" id="UP000593735">
    <property type="component" value="Chromosome"/>
</dbReference>
<proteinExistence type="predicted"/>
<reference evidence="2 3" key="1">
    <citation type="submission" date="2020-10" db="EMBL/GenBank/DDBJ databases">
        <title>Olsenella immobilis sp.nov., isolated from the mud in a fermentation cellar used for the production of Chinese strong-flavoured liquor.</title>
        <authorList>
            <person name="Lu L."/>
        </authorList>
    </citation>
    <scope>NUCLEOTIDE SEQUENCE [LARGE SCALE GENOMIC DNA]</scope>
    <source>
        <strain evidence="2 3">LZLJ-2</strain>
    </source>
</reference>
<dbReference type="InterPro" id="IPR007074">
    <property type="entry name" value="LicD/FKTN/FKRP_NTP_transf"/>
</dbReference>
<accession>A0A7S7M8E8</accession>
<keyword evidence="3" id="KW-1185">Reference proteome</keyword>
<dbReference type="KEGG" id="tio:INP52_08055"/>
<organism evidence="2 3">
    <name type="scientific">Thermophilibacter immobilis</name>
    <dbReference type="NCBI Taxonomy" id="2779519"/>
    <lineage>
        <taxon>Bacteria</taxon>
        <taxon>Bacillati</taxon>
        <taxon>Actinomycetota</taxon>
        <taxon>Coriobacteriia</taxon>
        <taxon>Coriobacteriales</taxon>
        <taxon>Atopobiaceae</taxon>
        <taxon>Thermophilibacter</taxon>
    </lineage>
</organism>
<name>A0A7S7M8E8_9ACTN</name>
<sequence length="313" mass="35931">MGLSTFDVFKHILNTDDSVEISPDMLEQLQNVLRMMLGDINEVCLANKITYVLGGGSCLGAVRHRGFIPWDDDLDINMTRKDFARFSEAFSARFGDKYWVQQPGVTPGYDLAFPRVRLKGTVVKCRDDYESGQCGAYIDIFYIDNVPDSAPFRYIHGTVSLLLGLAYSCRRFASRGEEYLSLVSGSPKNMRIFKIKIMFGKLLSFRSPVAWTITWDRWNARFGKERSKYISVPVGRKHYFGELYRRSDFFPVKNVDFDGYEVPIPVHYEVYLSGLYGPDYMTPPSELDRESHFVFEFDLGKYGNKRSVTGITE</sequence>
<dbReference type="AlphaFoldDB" id="A0A7S7M8E8"/>
<dbReference type="InterPro" id="IPR052942">
    <property type="entry name" value="LPS_cholinephosphotransferase"/>
</dbReference>
<dbReference type="EMBL" id="CP063767">
    <property type="protein sequence ID" value="QOY60352.1"/>
    <property type="molecule type" value="Genomic_DNA"/>
</dbReference>
<dbReference type="RefSeq" id="WP_194370709.1">
    <property type="nucleotide sequence ID" value="NZ_CP063767.1"/>
</dbReference>
<evidence type="ECO:0000313" key="3">
    <source>
        <dbReference type="Proteomes" id="UP000593735"/>
    </source>
</evidence>
<evidence type="ECO:0000313" key="2">
    <source>
        <dbReference type="EMBL" id="QOY60352.1"/>
    </source>
</evidence>
<evidence type="ECO:0000259" key="1">
    <source>
        <dbReference type="Pfam" id="PF04991"/>
    </source>
</evidence>
<dbReference type="PANTHER" id="PTHR43404">
    <property type="entry name" value="LIPOPOLYSACCHARIDE CHOLINEPHOSPHOTRANSFERASE LICD"/>
    <property type="match status" value="1"/>
</dbReference>
<dbReference type="GO" id="GO:0009100">
    <property type="term" value="P:glycoprotein metabolic process"/>
    <property type="evidence" value="ECO:0007669"/>
    <property type="project" value="UniProtKB-ARBA"/>
</dbReference>
<protein>
    <submittedName>
        <fullName evidence="2">LicD family protein</fullName>
    </submittedName>
</protein>
<dbReference type="PANTHER" id="PTHR43404:SF2">
    <property type="entry name" value="LIPOPOLYSACCHARIDE CHOLINEPHOSPHOTRANSFERASE LICD"/>
    <property type="match status" value="1"/>
</dbReference>
<dbReference type="Pfam" id="PF04991">
    <property type="entry name" value="LicD"/>
    <property type="match status" value="1"/>
</dbReference>